<dbReference type="InterPro" id="IPR010071">
    <property type="entry name" value="AA_adenyl_dom"/>
</dbReference>
<dbReference type="PANTHER" id="PTHR45527:SF1">
    <property type="entry name" value="FATTY ACID SYNTHASE"/>
    <property type="match status" value="1"/>
</dbReference>
<dbReference type="InterPro" id="IPR000873">
    <property type="entry name" value="AMP-dep_synth/lig_dom"/>
</dbReference>
<evidence type="ECO:0000256" key="2">
    <source>
        <dbReference type="SAM" id="MobiDB-lite"/>
    </source>
</evidence>
<dbReference type="RefSeq" id="XP_043005044.1">
    <property type="nucleotide sequence ID" value="XM_043157676.1"/>
</dbReference>
<dbReference type="GO" id="GO:0005737">
    <property type="term" value="C:cytoplasm"/>
    <property type="evidence" value="ECO:0007669"/>
    <property type="project" value="TreeGrafter"/>
</dbReference>
<evidence type="ECO:0000313" key="4">
    <source>
        <dbReference type="EMBL" id="KAG7088573.1"/>
    </source>
</evidence>
<sequence length="605" mass="65276">MDPLSPVDRALFYRFGFGPKRPIPIPIVHHSFEHYARTQPHAIAVEDPALSTITYHDLDLKANRLAHRLRAAGIIPGKRVCILAKRNIPFVVAIVAVLKSGGQYVPLDAVTITDDTLQFVLEDSNPTVVLTVQEFSHRVPSAVVLEEVIDEDEKSNANSSKVEDLTSPEDGAYCIYTSGTTGRPKGVDVKHIGAANVISGPPANIGMAPGLRVAQLLNIAFDMGAWEILGSLYNGCTLCLRGNSSAAWASLLKTVDIVISTPSILTRHHPSSYPNIKAVIVGGEPCPQSLADTWAEYTDFHNCCGPTEISICNTVQKHTVGYPLSIGKPIPNTNVYILHPETCQPMPVGEAGCMWVGGIGANLTSYLNLPERTSERWREDPFVDADGARMFNTGDLGRWRKDGQLDHMGRVDDQVKVKGFRVELDGVGTAMRRHPPVTNALALLLPPGDLWGFVTPSTVSIPAVEAATKEIQPYYAVPTKWLALDDFPMTKNGKVDKRALGALVLPLPTDAPSVSPADMTTPTRSSSLETEGSAESGSGSEDSSDVLATPRGDCDEPEYMFEVPPEGTEGMDPEALSLPSLEEKLGSTSSLQGDVFKKLRIAWAA</sequence>
<dbReference type="Pfam" id="PF00501">
    <property type="entry name" value="AMP-binding"/>
    <property type="match status" value="1"/>
</dbReference>
<dbReference type="NCBIfam" id="TIGR01733">
    <property type="entry name" value="AA-adenyl-dom"/>
    <property type="match status" value="1"/>
</dbReference>
<dbReference type="PANTHER" id="PTHR45527">
    <property type="entry name" value="NONRIBOSOMAL PEPTIDE SYNTHETASE"/>
    <property type="match status" value="1"/>
</dbReference>
<keyword evidence="1" id="KW-0511">Multifunctional enzyme</keyword>
<dbReference type="GO" id="GO:0043041">
    <property type="term" value="P:amino acid activation for nonribosomal peptide biosynthetic process"/>
    <property type="evidence" value="ECO:0007669"/>
    <property type="project" value="TreeGrafter"/>
</dbReference>
<dbReference type="SUPFAM" id="SSF56801">
    <property type="entry name" value="Acetyl-CoA synthetase-like"/>
    <property type="match status" value="1"/>
</dbReference>
<evidence type="ECO:0000256" key="1">
    <source>
        <dbReference type="ARBA" id="ARBA00023268"/>
    </source>
</evidence>
<dbReference type="Gene3D" id="3.30.300.30">
    <property type="match status" value="1"/>
</dbReference>
<proteinExistence type="predicted"/>
<accession>A0A9P7RT36</accession>
<dbReference type="GeneID" id="66081627"/>
<evidence type="ECO:0000313" key="5">
    <source>
        <dbReference type="Proteomes" id="UP001049176"/>
    </source>
</evidence>
<protein>
    <recommendedName>
        <fullName evidence="3">AMP-dependent synthetase/ligase domain-containing protein</fullName>
    </recommendedName>
</protein>
<comment type="caution">
    <text evidence="4">The sequence shown here is derived from an EMBL/GenBank/DDBJ whole genome shotgun (WGS) entry which is preliminary data.</text>
</comment>
<feature type="compositionally biased region" description="Low complexity" evidence="2">
    <location>
        <begin position="525"/>
        <end position="541"/>
    </location>
</feature>
<dbReference type="FunFam" id="3.40.50.980:FF:000001">
    <property type="entry name" value="Non-ribosomal peptide synthetase"/>
    <property type="match status" value="1"/>
</dbReference>
<dbReference type="InterPro" id="IPR042099">
    <property type="entry name" value="ANL_N_sf"/>
</dbReference>
<keyword evidence="5" id="KW-1185">Reference proteome</keyword>
<dbReference type="OrthoDB" id="416786at2759"/>
<feature type="region of interest" description="Disordered" evidence="2">
    <location>
        <begin position="507"/>
        <end position="580"/>
    </location>
</feature>
<dbReference type="KEGG" id="more:E1B28_012552"/>
<dbReference type="GO" id="GO:0044550">
    <property type="term" value="P:secondary metabolite biosynthetic process"/>
    <property type="evidence" value="ECO:0007669"/>
    <property type="project" value="TreeGrafter"/>
</dbReference>
<feature type="domain" description="AMP-dependent synthetase/ligase" evidence="3">
    <location>
        <begin position="32"/>
        <end position="360"/>
    </location>
</feature>
<evidence type="ECO:0000259" key="3">
    <source>
        <dbReference type="Pfam" id="PF00501"/>
    </source>
</evidence>
<dbReference type="InterPro" id="IPR045851">
    <property type="entry name" value="AMP-bd_C_sf"/>
</dbReference>
<organism evidence="4 5">
    <name type="scientific">Marasmius oreades</name>
    <name type="common">fairy-ring Marasmius</name>
    <dbReference type="NCBI Taxonomy" id="181124"/>
    <lineage>
        <taxon>Eukaryota</taxon>
        <taxon>Fungi</taxon>
        <taxon>Dikarya</taxon>
        <taxon>Basidiomycota</taxon>
        <taxon>Agaricomycotina</taxon>
        <taxon>Agaricomycetes</taxon>
        <taxon>Agaricomycetidae</taxon>
        <taxon>Agaricales</taxon>
        <taxon>Marasmiineae</taxon>
        <taxon>Marasmiaceae</taxon>
        <taxon>Marasmius</taxon>
    </lineage>
</organism>
<dbReference type="Gene3D" id="3.40.50.12780">
    <property type="entry name" value="N-terminal domain of ligase-like"/>
    <property type="match status" value="1"/>
</dbReference>
<dbReference type="EMBL" id="CM032188">
    <property type="protein sequence ID" value="KAG7088573.1"/>
    <property type="molecule type" value="Genomic_DNA"/>
</dbReference>
<reference evidence="4" key="1">
    <citation type="journal article" date="2021" name="Genome Biol. Evol.">
        <title>The assembled and annotated genome of the fairy-ring fungus Marasmius oreades.</title>
        <authorList>
            <person name="Hiltunen M."/>
            <person name="Ament-Velasquez S.L."/>
            <person name="Johannesson H."/>
        </authorList>
    </citation>
    <scope>NUCLEOTIDE SEQUENCE</scope>
    <source>
        <strain evidence="4">03SP1</strain>
    </source>
</reference>
<dbReference type="Proteomes" id="UP001049176">
    <property type="component" value="Chromosome 8"/>
</dbReference>
<gene>
    <name evidence="4" type="ORF">E1B28_012552</name>
</gene>
<dbReference type="GO" id="GO:0031177">
    <property type="term" value="F:phosphopantetheine binding"/>
    <property type="evidence" value="ECO:0007669"/>
    <property type="project" value="TreeGrafter"/>
</dbReference>
<name>A0A9P7RT36_9AGAR</name>
<dbReference type="AlphaFoldDB" id="A0A9P7RT36"/>